<gene>
    <name evidence="12" type="ORF">GCM10011401_03740</name>
</gene>
<keyword evidence="10" id="KW-1133">Transmembrane helix</keyword>
<comment type="caution">
    <text evidence="12">The sequence shown here is derived from an EMBL/GenBank/DDBJ whole genome shotgun (WGS) entry which is preliminary data.</text>
</comment>
<evidence type="ECO:0000256" key="7">
    <source>
        <dbReference type="ARBA" id="ARBA00022840"/>
    </source>
</evidence>
<proteinExistence type="predicted"/>
<evidence type="ECO:0000256" key="3">
    <source>
        <dbReference type="ARBA" id="ARBA00022553"/>
    </source>
</evidence>
<feature type="transmembrane region" description="Helical" evidence="10">
    <location>
        <begin position="97"/>
        <end position="116"/>
    </location>
</feature>
<keyword evidence="10" id="KW-0472">Membrane</keyword>
<dbReference type="CDD" id="cd16917">
    <property type="entry name" value="HATPase_UhpB-NarQ-NarX-like"/>
    <property type="match status" value="1"/>
</dbReference>
<comment type="catalytic activity">
    <reaction evidence="1">
        <text>ATP + protein L-histidine = ADP + protein N-phospho-L-histidine.</text>
        <dbReference type="EC" id="2.7.13.3"/>
    </reaction>
</comment>
<dbReference type="GO" id="GO:0005524">
    <property type="term" value="F:ATP binding"/>
    <property type="evidence" value="ECO:0007669"/>
    <property type="project" value="UniProtKB-KW"/>
</dbReference>
<feature type="transmembrane region" description="Helical" evidence="10">
    <location>
        <begin position="54"/>
        <end position="85"/>
    </location>
</feature>
<keyword evidence="7" id="KW-0067">ATP-binding</keyword>
<feature type="transmembrane region" description="Helical" evidence="10">
    <location>
        <begin position="122"/>
        <end position="141"/>
    </location>
</feature>
<dbReference type="Gene3D" id="1.20.5.1930">
    <property type="match status" value="1"/>
</dbReference>
<dbReference type="Pfam" id="PF07730">
    <property type="entry name" value="HisKA_3"/>
    <property type="match status" value="1"/>
</dbReference>
<feature type="region of interest" description="Disordered" evidence="9">
    <location>
        <begin position="330"/>
        <end position="350"/>
    </location>
</feature>
<feature type="domain" description="Signal transduction histidine kinase subgroup 3 dimerisation and phosphoacceptor" evidence="11">
    <location>
        <begin position="183"/>
        <end position="246"/>
    </location>
</feature>
<evidence type="ECO:0000256" key="9">
    <source>
        <dbReference type="SAM" id="MobiDB-lite"/>
    </source>
</evidence>
<dbReference type="PANTHER" id="PTHR24421:SF10">
    <property type="entry name" value="NITRATE_NITRITE SENSOR PROTEIN NARQ"/>
    <property type="match status" value="1"/>
</dbReference>
<keyword evidence="5" id="KW-0547">Nucleotide-binding</keyword>
<evidence type="ECO:0000256" key="2">
    <source>
        <dbReference type="ARBA" id="ARBA00012438"/>
    </source>
</evidence>
<evidence type="ECO:0000256" key="6">
    <source>
        <dbReference type="ARBA" id="ARBA00022777"/>
    </source>
</evidence>
<evidence type="ECO:0000256" key="5">
    <source>
        <dbReference type="ARBA" id="ARBA00022741"/>
    </source>
</evidence>
<keyword evidence="4" id="KW-0808">Transferase</keyword>
<keyword evidence="6 12" id="KW-0418">Kinase</keyword>
<dbReference type="EMBL" id="BMIS01000001">
    <property type="protein sequence ID" value="GGE60120.1"/>
    <property type="molecule type" value="Genomic_DNA"/>
</dbReference>
<dbReference type="SUPFAM" id="SSF55874">
    <property type="entry name" value="ATPase domain of HSP90 chaperone/DNA topoisomerase II/histidine kinase"/>
    <property type="match status" value="1"/>
</dbReference>
<dbReference type="InterPro" id="IPR036890">
    <property type="entry name" value="HATPase_C_sf"/>
</dbReference>
<evidence type="ECO:0000256" key="1">
    <source>
        <dbReference type="ARBA" id="ARBA00000085"/>
    </source>
</evidence>
<evidence type="ECO:0000256" key="8">
    <source>
        <dbReference type="ARBA" id="ARBA00023012"/>
    </source>
</evidence>
<reference evidence="12" key="1">
    <citation type="journal article" date="2014" name="Int. J. Syst. Evol. Microbiol.">
        <title>Complete genome sequence of Corynebacterium casei LMG S-19264T (=DSM 44701T), isolated from a smear-ripened cheese.</title>
        <authorList>
            <consortium name="US DOE Joint Genome Institute (JGI-PGF)"/>
            <person name="Walter F."/>
            <person name="Albersmeier A."/>
            <person name="Kalinowski J."/>
            <person name="Ruckert C."/>
        </authorList>
    </citation>
    <scope>NUCLEOTIDE SEQUENCE</scope>
    <source>
        <strain evidence="12">CGMCC 1.15388</strain>
    </source>
</reference>
<evidence type="ECO:0000313" key="12">
    <source>
        <dbReference type="EMBL" id="GGE60120.1"/>
    </source>
</evidence>
<name>A0A917AMM2_9MICC</name>
<dbReference type="PANTHER" id="PTHR24421">
    <property type="entry name" value="NITRATE/NITRITE SENSOR PROTEIN NARX-RELATED"/>
    <property type="match status" value="1"/>
</dbReference>
<dbReference type="AlphaFoldDB" id="A0A917AMM2"/>
<keyword evidence="10" id="KW-0812">Transmembrane</keyword>
<keyword evidence="3" id="KW-0597">Phosphoprotein</keyword>
<dbReference type="GO" id="GO:0046983">
    <property type="term" value="F:protein dimerization activity"/>
    <property type="evidence" value="ECO:0007669"/>
    <property type="project" value="InterPro"/>
</dbReference>
<dbReference type="EC" id="2.7.13.3" evidence="2"/>
<dbReference type="GO" id="GO:0016020">
    <property type="term" value="C:membrane"/>
    <property type="evidence" value="ECO:0007669"/>
    <property type="project" value="InterPro"/>
</dbReference>
<evidence type="ECO:0000259" key="11">
    <source>
        <dbReference type="Pfam" id="PF07730"/>
    </source>
</evidence>
<dbReference type="Gene3D" id="3.30.565.10">
    <property type="entry name" value="Histidine kinase-like ATPase, C-terminal domain"/>
    <property type="match status" value="1"/>
</dbReference>
<keyword evidence="8" id="KW-0902">Two-component regulatory system</keyword>
<accession>A0A917AMM2</accession>
<dbReference type="Proteomes" id="UP000633136">
    <property type="component" value="Unassembled WGS sequence"/>
</dbReference>
<dbReference type="GO" id="GO:0000155">
    <property type="term" value="F:phosphorelay sensor kinase activity"/>
    <property type="evidence" value="ECO:0007669"/>
    <property type="project" value="InterPro"/>
</dbReference>
<reference evidence="12" key="2">
    <citation type="submission" date="2020-09" db="EMBL/GenBank/DDBJ databases">
        <authorList>
            <person name="Sun Q."/>
            <person name="Zhou Y."/>
        </authorList>
    </citation>
    <scope>NUCLEOTIDE SEQUENCE</scope>
    <source>
        <strain evidence="12">CGMCC 1.15388</strain>
    </source>
</reference>
<protein>
    <recommendedName>
        <fullName evidence="2">histidine kinase</fullName>
        <ecNumber evidence="2">2.7.13.3</ecNumber>
    </recommendedName>
</protein>
<evidence type="ECO:0000256" key="4">
    <source>
        <dbReference type="ARBA" id="ARBA00022679"/>
    </source>
</evidence>
<dbReference type="InterPro" id="IPR011712">
    <property type="entry name" value="Sig_transdc_His_kin_sub3_dim/P"/>
</dbReference>
<evidence type="ECO:0000313" key="13">
    <source>
        <dbReference type="Proteomes" id="UP000633136"/>
    </source>
</evidence>
<organism evidence="12 13">
    <name type="scientific">Nesterenkonia cremea</name>
    <dbReference type="NCBI Taxonomy" id="1882340"/>
    <lineage>
        <taxon>Bacteria</taxon>
        <taxon>Bacillati</taxon>
        <taxon>Actinomycetota</taxon>
        <taxon>Actinomycetes</taxon>
        <taxon>Micrococcales</taxon>
        <taxon>Micrococcaceae</taxon>
        <taxon>Nesterenkonia</taxon>
    </lineage>
</organism>
<dbReference type="InterPro" id="IPR050482">
    <property type="entry name" value="Sensor_HK_TwoCompSys"/>
</dbReference>
<evidence type="ECO:0000256" key="10">
    <source>
        <dbReference type="SAM" id="Phobius"/>
    </source>
</evidence>
<keyword evidence="13" id="KW-1185">Reference proteome</keyword>
<sequence>MALALLVLAAGWADVWGDAVWLRAPSLEPQLWWHLIPLALMAAVVQLRRSHVELALVLGLTTVALHLLIGVNLGLLLCLADLIYALGIRGSRRSVRIAHRSFLGLILLSAPAGLLVGMDAEGLFHMVLVLASVLLGPLWWASEVRRGYPLWQERDARRALEAERHAALLERQRQERTAAVDSERRRMARELHDGISSQVSAMALTSGAVLNAEPDAVRDRQALQTVRTTSVETLDQLREMMRLLRGEETEEGPMASLTWEGMLSRARTQGVRVEVGGELPSDLAPVPRQVAVRVTQEALANALRHGDASAYVEIQSRRRSLRLRVISGLHPDTETETPAAGTHGAEPLGTGTGLLAMQERVSQAGGRLRCGPDSGAWLVEATLPLQRSPWEELHD</sequence>